<reference evidence="2 3" key="1">
    <citation type="journal article" date="2021" name="Sci. Rep.">
        <title>The distribution of antibiotic resistance genes in chicken gut microbiota commensals.</title>
        <authorList>
            <person name="Juricova H."/>
            <person name="Matiasovicova J."/>
            <person name="Kubasova T."/>
            <person name="Cejkova D."/>
            <person name="Rychlik I."/>
        </authorList>
    </citation>
    <scope>NUCLEOTIDE SEQUENCE [LARGE SCALE GENOMIC DNA]</scope>
    <source>
        <strain evidence="2 3">An810</strain>
    </source>
</reference>
<name>A0ABS2EN77_9LACO</name>
<dbReference type="EMBL" id="JACJJQ010000014">
    <property type="protein sequence ID" value="MBM6753962.1"/>
    <property type="molecule type" value="Genomic_DNA"/>
</dbReference>
<sequence>MADDLLQANERIDQLSAQGIQIIQSSEVFAFSLDAVLLADFVRPNRKHNLQTVDLCAGNGAIGLFLNRKLGGQIIEVELQDRLADMARRSVQLNDLAERYQVLNVDVKKIYNYLPKDSADIVVCNPPYFKDHPQSEKNPNQYLALARHEIALNLKEVIEKMSGLLKMNGKAYLVHRPERLTEILSLMTSLRLEPKRLKLIYPKVGRDANMVLIEAIKDGKKGGLKIVPPLVVVNEKGEYVPKVMAMLNGY</sequence>
<dbReference type="CDD" id="cd02440">
    <property type="entry name" value="AdoMet_MTases"/>
    <property type="match status" value="1"/>
</dbReference>
<proteinExistence type="predicted"/>
<organism evidence="2 3">
    <name type="scientific">Limosilactobacillus alvi</name>
    <dbReference type="NCBI Taxonomy" id="990412"/>
    <lineage>
        <taxon>Bacteria</taxon>
        <taxon>Bacillati</taxon>
        <taxon>Bacillota</taxon>
        <taxon>Bacilli</taxon>
        <taxon>Lactobacillales</taxon>
        <taxon>Lactobacillaceae</taxon>
        <taxon>Limosilactobacillus</taxon>
    </lineage>
</organism>
<evidence type="ECO:0000313" key="3">
    <source>
        <dbReference type="Proteomes" id="UP000776629"/>
    </source>
</evidence>
<dbReference type="InterPro" id="IPR050210">
    <property type="entry name" value="tRNA_Adenine-N(6)_MTase"/>
</dbReference>
<dbReference type="Gene3D" id="3.40.50.150">
    <property type="entry name" value="Vaccinia Virus protein VP39"/>
    <property type="match status" value="1"/>
</dbReference>
<dbReference type="SUPFAM" id="SSF53335">
    <property type="entry name" value="S-adenosyl-L-methionine-dependent methyltransferases"/>
    <property type="match status" value="1"/>
</dbReference>
<keyword evidence="3" id="KW-1185">Reference proteome</keyword>
<comment type="caution">
    <text evidence="2">The sequence shown here is derived from an EMBL/GenBank/DDBJ whole genome shotgun (WGS) entry which is preliminary data.</text>
</comment>
<protein>
    <submittedName>
        <fullName evidence="2">tRNA1(Val) (Adenine(37)-N6)-methyltransferase</fullName>
    </submittedName>
</protein>
<dbReference type="Pfam" id="PF05175">
    <property type="entry name" value="MTS"/>
    <property type="match status" value="1"/>
</dbReference>
<dbReference type="PROSITE" id="PS00092">
    <property type="entry name" value="N6_MTASE"/>
    <property type="match status" value="1"/>
</dbReference>
<dbReference type="InterPro" id="IPR007848">
    <property type="entry name" value="Small_mtfrase_dom"/>
</dbReference>
<dbReference type="PANTHER" id="PTHR47739:SF1">
    <property type="entry name" value="TRNA1(VAL) (ADENINE(37)-N6)-METHYLTRANSFERASE"/>
    <property type="match status" value="1"/>
</dbReference>
<accession>A0ABS2EN77</accession>
<dbReference type="Proteomes" id="UP000776629">
    <property type="component" value="Unassembled WGS sequence"/>
</dbReference>
<dbReference type="PANTHER" id="PTHR47739">
    <property type="entry name" value="TRNA1(VAL) (ADENINE(37)-N6)-METHYLTRANSFERASE"/>
    <property type="match status" value="1"/>
</dbReference>
<dbReference type="InterPro" id="IPR029063">
    <property type="entry name" value="SAM-dependent_MTases_sf"/>
</dbReference>
<dbReference type="RefSeq" id="WP_204776348.1">
    <property type="nucleotide sequence ID" value="NZ_JACJJQ010000014.1"/>
</dbReference>
<evidence type="ECO:0000259" key="1">
    <source>
        <dbReference type="Pfam" id="PF05175"/>
    </source>
</evidence>
<evidence type="ECO:0000313" key="2">
    <source>
        <dbReference type="EMBL" id="MBM6753962.1"/>
    </source>
</evidence>
<feature type="domain" description="Methyltransferase small" evidence="1">
    <location>
        <begin position="42"/>
        <end position="137"/>
    </location>
</feature>
<gene>
    <name evidence="2" type="ORF">H5993_04200</name>
</gene>
<dbReference type="InterPro" id="IPR002052">
    <property type="entry name" value="DNA_methylase_N6_adenine_CS"/>
</dbReference>